<organism evidence="13 14">
    <name type="scientific">SAR86 cluster bacterium</name>
    <dbReference type="NCBI Taxonomy" id="2030880"/>
    <lineage>
        <taxon>Bacteria</taxon>
        <taxon>Pseudomonadati</taxon>
        <taxon>Pseudomonadota</taxon>
        <taxon>Gammaproteobacteria</taxon>
        <taxon>SAR86 cluster</taxon>
    </lineage>
</organism>
<feature type="domain" description="Glycosyl transferase family 28 C-terminal" evidence="12">
    <location>
        <begin position="173"/>
        <end position="321"/>
    </location>
</feature>
<sequence>MKVAIFAGGTAGHIFPGISIAEKFSKEEVIFFCSSRKLEKEIFSNLGYRAIHLNIDGFRGKSLTQKILWPFKLANCCLKAFTLAKKYKVDRVLLMGGYVSIIGWILSKVKKLKLYIHEQNSILGSANKLAYKSSITIFTSHLLNLPNEKLTGNPIRNNFLNKNYDANENRNKVLIFGGSQGSRYFVENLASTLDSIIKESQIIFQTGGNQPKFKSDNIVYKEFIDDLPSLFDEVKFVICRSGATTVAEIQSYGMPAIFIPLKNSIDNHQLLNAKAACLEGGGMVVEEGESTTEDLIAAIGELQSSDLTQMSKKMKKDIHFEAAEIIANEIKQN</sequence>
<feature type="binding site" evidence="10">
    <location>
        <position position="224"/>
    </location>
    <ligand>
        <name>UDP-N-acetyl-alpha-D-glucosamine</name>
        <dbReference type="ChEBI" id="CHEBI:57705"/>
    </ligand>
</feature>
<comment type="catalytic activity">
    <reaction evidence="10">
        <text>di-trans,octa-cis-undecaprenyl diphospho-N-acetyl-alpha-D-muramoyl-L-alanyl-D-glutamyl-meso-2,6-diaminopimeloyl-D-alanyl-D-alanine + UDP-N-acetyl-alpha-D-glucosamine = di-trans,octa-cis-undecaprenyl diphospho-[N-acetyl-alpha-D-glucosaminyl-(1-&gt;4)]-N-acetyl-alpha-D-muramoyl-L-alanyl-D-glutamyl-meso-2,6-diaminopimeloyl-D-alanyl-D-alanine + UDP + H(+)</text>
        <dbReference type="Rhea" id="RHEA:31227"/>
        <dbReference type="ChEBI" id="CHEBI:15378"/>
        <dbReference type="ChEBI" id="CHEBI:57705"/>
        <dbReference type="ChEBI" id="CHEBI:58223"/>
        <dbReference type="ChEBI" id="CHEBI:61387"/>
        <dbReference type="ChEBI" id="CHEBI:61388"/>
        <dbReference type="EC" id="2.4.1.227"/>
    </reaction>
</comment>
<dbReference type="AlphaFoldDB" id="A0A368BPX6"/>
<dbReference type="PANTHER" id="PTHR21015">
    <property type="entry name" value="UDP-N-ACETYLGLUCOSAMINE--N-ACETYLMURAMYL-(PENTAPEPTIDE) PYROPHOSPHORYL-UNDECAPRENOL N-ACETYLGLUCOSAMINE TRANSFERASE 1"/>
    <property type="match status" value="1"/>
</dbReference>
<dbReference type="InterPro" id="IPR007235">
    <property type="entry name" value="Glyco_trans_28_C"/>
</dbReference>
<comment type="similarity">
    <text evidence="10">Belongs to the glycosyltransferase 28 family. MurG subfamily.</text>
</comment>
<dbReference type="GO" id="GO:0005886">
    <property type="term" value="C:plasma membrane"/>
    <property type="evidence" value="ECO:0007669"/>
    <property type="project" value="UniProtKB-SubCell"/>
</dbReference>
<keyword evidence="2 10" id="KW-0132">Cell division</keyword>
<feature type="binding site" evidence="10">
    <location>
        <begin position="10"/>
        <end position="12"/>
    </location>
    <ligand>
        <name>UDP-N-acetyl-alpha-D-glucosamine</name>
        <dbReference type="ChEBI" id="CHEBI:57705"/>
    </ligand>
</feature>
<dbReference type="EMBL" id="QOPD01000002">
    <property type="protein sequence ID" value="RCL38746.1"/>
    <property type="molecule type" value="Genomic_DNA"/>
</dbReference>
<proteinExistence type="inferred from homology"/>
<dbReference type="Pfam" id="PF03033">
    <property type="entry name" value="Glyco_transf_28"/>
    <property type="match status" value="1"/>
</dbReference>
<dbReference type="GO" id="GO:0051301">
    <property type="term" value="P:cell division"/>
    <property type="evidence" value="ECO:0007669"/>
    <property type="project" value="UniProtKB-KW"/>
</dbReference>
<comment type="pathway">
    <text evidence="10">Cell wall biogenesis; peptidoglycan biosynthesis.</text>
</comment>
<dbReference type="Pfam" id="PF04101">
    <property type="entry name" value="Glyco_tran_28_C"/>
    <property type="match status" value="1"/>
</dbReference>
<dbReference type="SUPFAM" id="SSF53756">
    <property type="entry name" value="UDP-Glycosyltransferase/glycogen phosphorylase"/>
    <property type="match status" value="1"/>
</dbReference>
<dbReference type="GO" id="GO:0071555">
    <property type="term" value="P:cell wall organization"/>
    <property type="evidence" value="ECO:0007669"/>
    <property type="project" value="UniProtKB-KW"/>
</dbReference>
<keyword evidence="1 10" id="KW-1003">Cell membrane</keyword>
<dbReference type="GO" id="GO:0009252">
    <property type="term" value="P:peptidoglycan biosynthetic process"/>
    <property type="evidence" value="ECO:0007669"/>
    <property type="project" value="UniProtKB-UniRule"/>
</dbReference>
<dbReference type="Gene3D" id="3.40.50.2000">
    <property type="entry name" value="Glycogen Phosphorylase B"/>
    <property type="match status" value="2"/>
</dbReference>
<evidence type="ECO:0000313" key="13">
    <source>
        <dbReference type="EMBL" id="RCL38746.1"/>
    </source>
</evidence>
<evidence type="ECO:0000256" key="2">
    <source>
        <dbReference type="ARBA" id="ARBA00022618"/>
    </source>
</evidence>
<evidence type="ECO:0000256" key="1">
    <source>
        <dbReference type="ARBA" id="ARBA00022475"/>
    </source>
</evidence>
<dbReference type="InterPro" id="IPR006009">
    <property type="entry name" value="GlcNAc_MurG"/>
</dbReference>
<feature type="binding site" evidence="10">
    <location>
        <position position="120"/>
    </location>
    <ligand>
        <name>UDP-N-acetyl-alpha-D-glucosamine</name>
        <dbReference type="ChEBI" id="CHEBI:57705"/>
    </ligand>
</feature>
<feature type="binding site" evidence="10">
    <location>
        <position position="179"/>
    </location>
    <ligand>
        <name>UDP-N-acetyl-alpha-D-glucosamine</name>
        <dbReference type="ChEBI" id="CHEBI:57705"/>
    </ligand>
</feature>
<accession>A0A368BPX6</accession>
<reference evidence="13 14" key="1">
    <citation type="journal article" date="2018" name="Microbiome">
        <title>Fine metagenomic profile of the Mediterranean stratified and mixed water columns revealed by assembly and recruitment.</title>
        <authorList>
            <person name="Haro-Moreno J.M."/>
            <person name="Lopez-Perez M."/>
            <person name="De La Torre J.R."/>
            <person name="Picazo A."/>
            <person name="Camacho A."/>
            <person name="Rodriguez-Valera F."/>
        </authorList>
    </citation>
    <scope>NUCLEOTIDE SEQUENCE [LARGE SCALE GENOMIC DNA]</scope>
    <source>
        <strain evidence="13">MED-G83</strain>
    </source>
</reference>
<feature type="binding site" evidence="10">
    <location>
        <position position="156"/>
    </location>
    <ligand>
        <name>UDP-N-acetyl-alpha-D-glucosamine</name>
        <dbReference type="ChEBI" id="CHEBI:57705"/>
    </ligand>
</feature>
<comment type="subcellular location">
    <subcellularLocation>
        <location evidence="10">Cell membrane</location>
        <topology evidence="10">Peripheral membrane protein</topology>
        <orientation evidence="10">Cytoplasmic side</orientation>
    </subcellularLocation>
</comment>
<evidence type="ECO:0000256" key="4">
    <source>
        <dbReference type="ARBA" id="ARBA00022679"/>
    </source>
</evidence>
<keyword evidence="9 10" id="KW-0961">Cell wall biogenesis/degradation</keyword>
<name>A0A368BPX6_9GAMM</name>
<evidence type="ECO:0000256" key="3">
    <source>
        <dbReference type="ARBA" id="ARBA00022676"/>
    </source>
</evidence>
<keyword evidence="7 10" id="KW-0472">Membrane</keyword>
<dbReference type="UniPathway" id="UPA00219"/>
<dbReference type="GO" id="GO:0050511">
    <property type="term" value="F:undecaprenyldiphospho-muramoylpentapeptide beta-N-acetylglucosaminyltransferase activity"/>
    <property type="evidence" value="ECO:0007669"/>
    <property type="project" value="UniProtKB-UniRule"/>
</dbReference>
<feature type="domain" description="Glycosyltransferase family 28 N-terminal" evidence="11">
    <location>
        <begin position="3"/>
        <end position="132"/>
    </location>
</feature>
<comment type="function">
    <text evidence="10">Cell wall formation. Catalyzes the transfer of a GlcNAc subunit on undecaprenyl-pyrophosphoryl-MurNAc-pentapeptide (lipid intermediate I) to form undecaprenyl-pyrophosphoryl-MurNAc-(pentapeptide)GlcNAc (lipid intermediate II).</text>
</comment>
<dbReference type="GO" id="GO:0008360">
    <property type="term" value="P:regulation of cell shape"/>
    <property type="evidence" value="ECO:0007669"/>
    <property type="project" value="UniProtKB-KW"/>
</dbReference>
<evidence type="ECO:0000256" key="9">
    <source>
        <dbReference type="ARBA" id="ARBA00023316"/>
    </source>
</evidence>
<dbReference type="Proteomes" id="UP000252147">
    <property type="component" value="Unassembled WGS sequence"/>
</dbReference>
<dbReference type="GO" id="GO:0005975">
    <property type="term" value="P:carbohydrate metabolic process"/>
    <property type="evidence" value="ECO:0007669"/>
    <property type="project" value="InterPro"/>
</dbReference>
<evidence type="ECO:0000259" key="11">
    <source>
        <dbReference type="Pfam" id="PF03033"/>
    </source>
</evidence>
<dbReference type="GO" id="GO:0051991">
    <property type="term" value="F:UDP-N-acetyl-D-glucosamine:N-acetylmuramoyl-L-alanyl-D-glutamyl-meso-2,6-diaminopimelyl-D-alanyl-D-alanine-diphosphoundecaprenol 4-beta-N-acetylglucosaminlytransferase activity"/>
    <property type="evidence" value="ECO:0007669"/>
    <property type="project" value="RHEA"/>
</dbReference>
<evidence type="ECO:0000256" key="7">
    <source>
        <dbReference type="ARBA" id="ARBA00023136"/>
    </source>
</evidence>
<comment type="caution">
    <text evidence="13">The sequence shown here is derived from an EMBL/GenBank/DDBJ whole genome shotgun (WGS) entry which is preliminary data.</text>
</comment>
<dbReference type="EC" id="2.4.1.227" evidence="10"/>
<keyword evidence="5 10" id="KW-0133">Cell shape</keyword>
<dbReference type="InterPro" id="IPR004276">
    <property type="entry name" value="GlycoTrans_28_N"/>
</dbReference>
<keyword evidence="4 10" id="KW-0808">Transferase</keyword>
<keyword evidence="6 10" id="KW-0573">Peptidoglycan synthesis</keyword>
<dbReference type="PANTHER" id="PTHR21015:SF22">
    <property type="entry name" value="GLYCOSYLTRANSFERASE"/>
    <property type="match status" value="1"/>
</dbReference>
<evidence type="ECO:0000256" key="8">
    <source>
        <dbReference type="ARBA" id="ARBA00023306"/>
    </source>
</evidence>
<gene>
    <name evidence="10" type="primary">murG</name>
    <name evidence="13" type="ORF">DBW97_01675</name>
</gene>
<dbReference type="HAMAP" id="MF_00033">
    <property type="entry name" value="MurG"/>
    <property type="match status" value="1"/>
</dbReference>
<evidence type="ECO:0000256" key="6">
    <source>
        <dbReference type="ARBA" id="ARBA00022984"/>
    </source>
</evidence>
<comment type="caution">
    <text evidence="10">Lacks conserved residue(s) required for the propagation of feature annotation.</text>
</comment>
<keyword evidence="8 10" id="KW-0131">Cell cycle</keyword>
<feature type="binding site" evidence="10">
    <location>
        <position position="269"/>
    </location>
    <ligand>
        <name>UDP-N-acetyl-alpha-D-glucosamine</name>
        <dbReference type="ChEBI" id="CHEBI:57705"/>
    </ligand>
</feature>
<evidence type="ECO:0000259" key="12">
    <source>
        <dbReference type="Pfam" id="PF04101"/>
    </source>
</evidence>
<protein>
    <recommendedName>
        <fullName evidence="10">UDP-N-acetylglucosamine--N-acetylmuramyl-(pentapeptide) pyrophosphoryl-undecaprenol N-acetylglucosamine transferase</fullName>
        <ecNumber evidence="10">2.4.1.227</ecNumber>
    </recommendedName>
    <alternativeName>
        <fullName evidence="10">Undecaprenyl-PP-MurNAc-pentapeptide-UDPGlcNAc GlcNAc transferase</fullName>
    </alternativeName>
</protein>
<evidence type="ECO:0000256" key="5">
    <source>
        <dbReference type="ARBA" id="ARBA00022960"/>
    </source>
</evidence>
<dbReference type="CDD" id="cd03785">
    <property type="entry name" value="GT28_MurG"/>
    <property type="match status" value="1"/>
</dbReference>
<keyword evidence="3 10" id="KW-0328">Glycosyltransferase</keyword>
<evidence type="ECO:0000256" key="10">
    <source>
        <dbReference type="HAMAP-Rule" id="MF_00033"/>
    </source>
</evidence>
<evidence type="ECO:0000313" key="14">
    <source>
        <dbReference type="Proteomes" id="UP000252147"/>
    </source>
</evidence>